<dbReference type="Proteomes" id="UP000295164">
    <property type="component" value="Unassembled WGS sequence"/>
</dbReference>
<comment type="caution">
    <text evidence="1">The sequence shown here is derived from an EMBL/GenBank/DDBJ whole genome shotgun (WGS) entry which is preliminary data.</text>
</comment>
<name>A0A4R4DUG3_9BACT</name>
<gene>
    <name evidence="1" type="ORF">E0486_18105</name>
</gene>
<proteinExistence type="predicted"/>
<protein>
    <submittedName>
        <fullName evidence="1">Uncharacterized protein</fullName>
    </submittedName>
</protein>
<dbReference type="AlphaFoldDB" id="A0A4R4DUG3"/>
<keyword evidence="2" id="KW-1185">Reference proteome</keyword>
<dbReference type="EMBL" id="SKFH01000060">
    <property type="protein sequence ID" value="TCZ64636.1"/>
    <property type="molecule type" value="Genomic_DNA"/>
</dbReference>
<dbReference type="OrthoDB" id="5540856at2"/>
<reference evidence="1 2" key="1">
    <citation type="submission" date="2019-03" db="EMBL/GenBank/DDBJ databases">
        <authorList>
            <person name="Kim M.K.M."/>
        </authorList>
    </citation>
    <scope>NUCLEOTIDE SEQUENCE [LARGE SCALE GENOMIC DNA]</scope>
    <source>
        <strain evidence="1 2">17J68-15</strain>
    </source>
</reference>
<organism evidence="1 2">
    <name type="scientific">Flaviaesturariibacter aridisoli</name>
    <dbReference type="NCBI Taxonomy" id="2545761"/>
    <lineage>
        <taxon>Bacteria</taxon>
        <taxon>Pseudomonadati</taxon>
        <taxon>Bacteroidota</taxon>
        <taxon>Chitinophagia</taxon>
        <taxon>Chitinophagales</taxon>
        <taxon>Chitinophagaceae</taxon>
        <taxon>Flaviaestuariibacter</taxon>
    </lineage>
</organism>
<evidence type="ECO:0000313" key="2">
    <source>
        <dbReference type="Proteomes" id="UP000295164"/>
    </source>
</evidence>
<dbReference type="RefSeq" id="WP_131854400.1">
    <property type="nucleotide sequence ID" value="NZ_SKFH01000060.1"/>
</dbReference>
<sequence length="563" mass="65922">MGSNTLMVSDYLRSLKEDTELDYLFPILLNLMGFRIVTTPKESKGQPQYGKDIIAIGKDYDGTRKRFYFELKGHADRDIDDTVLMKRDGIMESLRAAKYTVFKDSSISDFNALPVKFVLVHNGVLKNNTRPTFEGFIAQEFPDSNFERWDIYRLTDLFSQYLFGEYLLTDEESVRHFKRTLVLLDAPDYDFSDFKQLVQLQQKKITGIKGRSFTKFFATLNLLGVIVVHYSRENNNLEPAKQCLNYVILKTWHWILANGLAEKKAVITEFRKLLTIHFELLQEYFVKTLPYACEYEGLFAERGGPFETIGYPLRSFDYLNSLIYYFEARAYWPGFDGTTQQKKQNLRNRQKEIIKKLIRGNIGCRRPVIDSNSIAILNVFLFFFRDEVLTDDDKEFIHDYLLQLFDNILIIYQQHQRFPELSGNISALSEFIITGKRPAEYEDRSSLLLTILFELTTVLDNEEIYSLFRQGVDGKINLQTAFSSLPDEEFEKALFEKNLNQVYYVETSISLPEDFKAFRTAVSEKKLAARHYKTDAAGFHFLRILAHVYYQNEWLPDEWRAFL</sequence>
<accession>A0A4R4DUG3</accession>
<evidence type="ECO:0000313" key="1">
    <source>
        <dbReference type="EMBL" id="TCZ64636.1"/>
    </source>
</evidence>